<keyword evidence="2" id="KW-1185">Reference proteome</keyword>
<sequence length="183" mass="20564">MLMVSHKLASLSLYQGPRPNGHLWENAISRVQTRGAPNLVDHRKASFLTLKGAFFWCLHAGRLHPLRVAPIMSGFSIAWTRPYAVCSFPDASETTPGLGASGINALPMWDMLMRTSRTLARMHAHGIHRHRIALETLSNFLVLDKALKAKYNMPTSEAAWHYETRISVQMCSLPATQKQWMAE</sequence>
<name>A0AAN9R2T0_CANGL</name>
<gene>
    <name evidence="1" type="ORF">VNO77_02167</name>
</gene>
<accession>A0AAN9R2T0</accession>
<comment type="caution">
    <text evidence="1">The sequence shown here is derived from an EMBL/GenBank/DDBJ whole genome shotgun (WGS) entry which is preliminary data.</text>
</comment>
<evidence type="ECO:0000313" key="2">
    <source>
        <dbReference type="Proteomes" id="UP001367508"/>
    </source>
</evidence>
<dbReference type="EMBL" id="JAYMYQ010000001">
    <property type="protein sequence ID" value="KAK7360185.1"/>
    <property type="molecule type" value="Genomic_DNA"/>
</dbReference>
<dbReference type="AlphaFoldDB" id="A0AAN9R2T0"/>
<dbReference type="Proteomes" id="UP001367508">
    <property type="component" value="Unassembled WGS sequence"/>
</dbReference>
<protein>
    <submittedName>
        <fullName evidence="1">Uncharacterized protein</fullName>
    </submittedName>
</protein>
<proteinExistence type="predicted"/>
<evidence type="ECO:0000313" key="1">
    <source>
        <dbReference type="EMBL" id="KAK7360185.1"/>
    </source>
</evidence>
<organism evidence="1 2">
    <name type="scientific">Canavalia gladiata</name>
    <name type="common">Sword bean</name>
    <name type="synonym">Dolichos gladiatus</name>
    <dbReference type="NCBI Taxonomy" id="3824"/>
    <lineage>
        <taxon>Eukaryota</taxon>
        <taxon>Viridiplantae</taxon>
        <taxon>Streptophyta</taxon>
        <taxon>Embryophyta</taxon>
        <taxon>Tracheophyta</taxon>
        <taxon>Spermatophyta</taxon>
        <taxon>Magnoliopsida</taxon>
        <taxon>eudicotyledons</taxon>
        <taxon>Gunneridae</taxon>
        <taxon>Pentapetalae</taxon>
        <taxon>rosids</taxon>
        <taxon>fabids</taxon>
        <taxon>Fabales</taxon>
        <taxon>Fabaceae</taxon>
        <taxon>Papilionoideae</taxon>
        <taxon>50 kb inversion clade</taxon>
        <taxon>NPAAA clade</taxon>
        <taxon>indigoferoid/millettioid clade</taxon>
        <taxon>Phaseoleae</taxon>
        <taxon>Canavalia</taxon>
    </lineage>
</organism>
<reference evidence="1 2" key="1">
    <citation type="submission" date="2024-01" db="EMBL/GenBank/DDBJ databases">
        <title>The genomes of 5 underutilized Papilionoideae crops provide insights into root nodulation and disease resistanc.</title>
        <authorList>
            <person name="Jiang F."/>
        </authorList>
    </citation>
    <scope>NUCLEOTIDE SEQUENCE [LARGE SCALE GENOMIC DNA]</scope>
    <source>
        <strain evidence="1">LVBAO_FW01</strain>
        <tissue evidence="1">Leaves</tissue>
    </source>
</reference>